<dbReference type="CDD" id="cd06578">
    <property type="entry name" value="HemD"/>
    <property type="match status" value="1"/>
</dbReference>
<dbReference type="Proteomes" id="UP000243589">
    <property type="component" value="Unassembled WGS sequence"/>
</dbReference>
<evidence type="ECO:0000256" key="3">
    <source>
        <dbReference type="ARBA" id="ARBA00022679"/>
    </source>
</evidence>
<dbReference type="PANTHER" id="PTHR45790:SF3">
    <property type="entry name" value="S-ADENOSYL-L-METHIONINE-DEPENDENT UROPORPHYRINOGEN III METHYLTRANSFERASE, CHLOROPLASTIC"/>
    <property type="match status" value="1"/>
</dbReference>
<protein>
    <recommendedName>
        <fullName evidence="1">uroporphyrinogen-III C-methyltransferase</fullName>
        <ecNumber evidence="1">2.1.1.107</ecNumber>
    </recommendedName>
</protein>
<feature type="domain" description="Tetrapyrrole biosynthesis uroporphyrinogen III synthase" evidence="7">
    <location>
        <begin position="270"/>
        <end position="499"/>
    </location>
</feature>
<dbReference type="Gene3D" id="3.30.950.10">
    <property type="entry name" value="Methyltransferase, Cobalt-precorrin-4 Transmethylase, Domain 2"/>
    <property type="match status" value="1"/>
</dbReference>
<dbReference type="InterPro" id="IPR014776">
    <property type="entry name" value="4pyrrole_Mease_sub2"/>
</dbReference>
<dbReference type="EMBL" id="LQQC01000010">
    <property type="protein sequence ID" value="KXZ58532.1"/>
    <property type="molecule type" value="Genomic_DNA"/>
</dbReference>
<name>A0A150H8V9_9MICO</name>
<dbReference type="FunFam" id="3.40.50.10090:FF:000001">
    <property type="entry name" value="Bifunctional uroporphyrinogen-III C-methyltransferase/uroporphyrinogen-III synthase"/>
    <property type="match status" value="1"/>
</dbReference>
<keyword evidence="4" id="KW-0949">S-adenosyl-L-methionine</keyword>
<dbReference type="Pfam" id="PF00590">
    <property type="entry name" value="TP_methylase"/>
    <property type="match status" value="1"/>
</dbReference>
<gene>
    <name evidence="8" type="primary">sumT</name>
    <name evidence="8" type="ORF">Bravens_01581</name>
</gene>
<dbReference type="InterPro" id="IPR003754">
    <property type="entry name" value="4pyrrol_synth_uPrphyn_synth"/>
</dbReference>
<accession>A0A150H8V9</accession>
<keyword evidence="9" id="KW-1185">Reference proteome</keyword>
<dbReference type="InterPro" id="IPR035996">
    <property type="entry name" value="4pyrrol_Methylase_sf"/>
</dbReference>
<organism evidence="8 9">
    <name type="scientific">Brevibacterium ravenspurgense</name>
    <dbReference type="NCBI Taxonomy" id="479117"/>
    <lineage>
        <taxon>Bacteria</taxon>
        <taxon>Bacillati</taxon>
        <taxon>Actinomycetota</taxon>
        <taxon>Actinomycetes</taxon>
        <taxon>Micrococcales</taxon>
        <taxon>Brevibacteriaceae</taxon>
        <taxon>Brevibacterium</taxon>
    </lineage>
</organism>
<dbReference type="GO" id="GO:0004852">
    <property type="term" value="F:uroporphyrinogen-III synthase activity"/>
    <property type="evidence" value="ECO:0007669"/>
    <property type="project" value="InterPro"/>
</dbReference>
<dbReference type="InterPro" id="IPR036108">
    <property type="entry name" value="4pyrrol_syn_uPrphyn_synt_sf"/>
</dbReference>
<keyword evidence="2 8" id="KW-0489">Methyltransferase</keyword>
<dbReference type="PROSITE" id="PS00839">
    <property type="entry name" value="SUMT_1"/>
    <property type="match status" value="1"/>
</dbReference>
<dbReference type="InterPro" id="IPR050161">
    <property type="entry name" value="Siro_Cobalamin_biosynth"/>
</dbReference>
<dbReference type="AlphaFoldDB" id="A0A150H8V9"/>
<dbReference type="InterPro" id="IPR003043">
    <property type="entry name" value="Uropor_MeTrfase_CS"/>
</dbReference>
<dbReference type="GO" id="GO:0019354">
    <property type="term" value="P:siroheme biosynthetic process"/>
    <property type="evidence" value="ECO:0007669"/>
    <property type="project" value="TreeGrafter"/>
</dbReference>
<dbReference type="Pfam" id="PF02602">
    <property type="entry name" value="HEM4"/>
    <property type="match status" value="1"/>
</dbReference>
<dbReference type="InterPro" id="IPR000878">
    <property type="entry name" value="4pyrrol_Mease"/>
</dbReference>
<dbReference type="GO" id="GO:0032259">
    <property type="term" value="P:methylation"/>
    <property type="evidence" value="ECO:0007669"/>
    <property type="project" value="UniProtKB-KW"/>
</dbReference>
<evidence type="ECO:0000259" key="6">
    <source>
        <dbReference type="Pfam" id="PF00590"/>
    </source>
</evidence>
<dbReference type="Gene3D" id="3.40.50.10090">
    <property type="match status" value="2"/>
</dbReference>
<feature type="domain" description="Tetrapyrrole methylase" evidence="6">
    <location>
        <begin position="17"/>
        <end position="218"/>
    </location>
</feature>
<dbReference type="SUPFAM" id="SSF53790">
    <property type="entry name" value="Tetrapyrrole methylase"/>
    <property type="match status" value="1"/>
</dbReference>
<dbReference type="GO" id="GO:0004851">
    <property type="term" value="F:uroporphyrin-III C-methyltransferase activity"/>
    <property type="evidence" value="ECO:0007669"/>
    <property type="project" value="UniProtKB-EC"/>
</dbReference>
<keyword evidence="3 8" id="KW-0808">Transferase</keyword>
<evidence type="ECO:0000256" key="5">
    <source>
        <dbReference type="ARBA" id="ARBA00023244"/>
    </source>
</evidence>
<dbReference type="SUPFAM" id="SSF69618">
    <property type="entry name" value="HemD-like"/>
    <property type="match status" value="1"/>
</dbReference>
<evidence type="ECO:0000256" key="1">
    <source>
        <dbReference type="ARBA" id="ARBA00012162"/>
    </source>
</evidence>
<comment type="caution">
    <text evidence="8">The sequence shown here is derived from an EMBL/GenBank/DDBJ whole genome shotgun (WGS) entry which is preliminary data.</text>
</comment>
<evidence type="ECO:0000313" key="8">
    <source>
        <dbReference type="EMBL" id="KXZ58532.1"/>
    </source>
</evidence>
<evidence type="ECO:0000313" key="9">
    <source>
        <dbReference type="Proteomes" id="UP000243589"/>
    </source>
</evidence>
<dbReference type="InterPro" id="IPR014777">
    <property type="entry name" value="4pyrrole_Mease_sub1"/>
</dbReference>
<evidence type="ECO:0000256" key="2">
    <source>
        <dbReference type="ARBA" id="ARBA00022603"/>
    </source>
</evidence>
<evidence type="ECO:0000256" key="4">
    <source>
        <dbReference type="ARBA" id="ARBA00022691"/>
    </source>
</evidence>
<dbReference type="RefSeq" id="WP_244878137.1">
    <property type="nucleotide sequence ID" value="NZ_LQQC01000010.1"/>
</dbReference>
<dbReference type="PATRIC" id="fig|479117.4.peg.1568"/>
<dbReference type="EC" id="2.1.1.107" evidence="1"/>
<dbReference type="PANTHER" id="PTHR45790">
    <property type="entry name" value="SIROHEME SYNTHASE-RELATED"/>
    <property type="match status" value="1"/>
</dbReference>
<sequence length="535" mass="57523">MTSGDSVQNRPQRAVPKVFFLGAGPGDPSLLTIRGAELLASAAVVVHEDELHRDIIETYVPEDTLLRPVSEMGVQPHTRGRRLGELAQEHGMVVRLAADDGLLFTSTTAEAQVLSGSDVGFEIVPGVGASSSAAAFTGTPLTNANVRSVRYVSATDMTRSDVSRFANTGHVISGTVTDTITAVEGMLGDEWEADTPTLVVAGVSTVHQHSIETTLGQLPDRLREEFDADTVVQTIFGAVVEQRRELSWFESKPLFGWQVLVPRTREQGAETVEALAEYGAEGTVVPTIAIQPPRSPRQMERAIHALVDGDYQWLGLTSVNAVRAVKMWLADLGLDVRSLAGVKVAAVGDKTAEALREWGIEPELLPSGEQSARGMLEDWPVFDDEEGFNRVLLPRADIATDVLVEGLTERGWKVDDVTAYRTVRAAPPPKPIRESIKGGNFDAVLFTSSSTVRNLVGIAGKPHPSTVIAAIGPATAQTAQDHGLHVDVLADEASLPVLIAGLSDFARKRRDDALAEGIVPVRPSQDRRNSRRSRG</sequence>
<dbReference type="FunFam" id="3.40.50.10090:FF:000002">
    <property type="entry name" value="Bifunctional uroporphyrinogen-III C-methyltransferase/uroporphyrinogen-III synthase"/>
    <property type="match status" value="1"/>
</dbReference>
<evidence type="ECO:0000259" key="7">
    <source>
        <dbReference type="Pfam" id="PF02602"/>
    </source>
</evidence>
<proteinExistence type="predicted"/>
<reference evidence="8 9" key="1">
    <citation type="submission" date="2016-01" db="EMBL/GenBank/DDBJ databases">
        <title>Use of Whole Genome Sequencing to ascertain that Brevibacterium massiliense (Roux, Raoult 2009) is a later heterotypic synonym of Brevibacterium ravenspurgense (Mages 2008).</title>
        <authorList>
            <person name="Bernier A.-M."/>
            <person name="Burdz T."/>
            <person name="Huynh C."/>
            <person name="Pachecho A.L."/>
            <person name="Wiebe D."/>
            <person name="Bonner C."/>
            <person name="Bernard K."/>
        </authorList>
    </citation>
    <scope>NUCLEOTIDE SEQUENCE [LARGE SCALE GENOMIC DNA]</scope>
    <source>
        <strain evidence="8 9">CCUG56047</strain>
    </source>
</reference>
<dbReference type="Gene3D" id="3.40.1010.10">
    <property type="entry name" value="Cobalt-precorrin-4 Transmethylase, Domain 1"/>
    <property type="match status" value="1"/>
</dbReference>
<keyword evidence="5" id="KW-0627">Porphyrin biosynthesis</keyword>